<dbReference type="EMBL" id="JBHSAB010000011">
    <property type="protein sequence ID" value="MFC3908740.1"/>
    <property type="molecule type" value="Genomic_DNA"/>
</dbReference>
<evidence type="ECO:0000313" key="2">
    <source>
        <dbReference type="EMBL" id="MFC3908740.1"/>
    </source>
</evidence>
<dbReference type="Pfam" id="PF01797">
    <property type="entry name" value="Y1_Tnp"/>
    <property type="match status" value="1"/>
</dbReference>
<evidence type="ECO:0000259" key="1">
    <source>
        <dbReference type="SMART" id="SM01321"/>
    </source>
</evidence>
<keyword evidence="3" id="KW-1185">Reference proteome</keyword>
<dbReference type="SUPFAM" id="SSF143422">
    <property type="entry name" value="Transposase IS200-like"/>
    <property type="match status" value="1"/>
</dbReference>
<feature type="domain" description="Transposase IS200-like" evidence="1">
    <location>
        <begin position="8"/>
        <end position="131"/>
    </location>
</feature>
<organism evidence="2 3">
    <name type="scientific">Legionella dresdenensis</name>
    <dbReference type="NCBI Taxonomy" id="450200"/>
    <lineage>
        <taxon>Bacteria</taxon>
        <taxon>Pseudomonadati</taxon>
        <taxon>Pseudomonadota</taxon>
        <taxon>Gammaproteobacteria</taxon>
        <taxon>Legionellales</taxon>
        <taxon>Legionellaceae</taxon>
        <taxon>Legionella</taxon>
    </lineage>
</organism>
<dbReference type="RefSeq" id="WP_382342300.1">
    <property type="nucleotide sequence ID" value="NZ_JBHSAB010000011.1"/>
</dbReference>
<dbReference type="InterPro" id="IPR036515">
    <property type="entry name" value="Transposase_17_sf"/>
</dbReference>
<protein>
    <submittedName>
        <fullName evidence="2">Transposase</fullName>
    </submittedName>
</protein>
<dbReference type="SMART" id="SM01321">
    <property type="entry name" value="Y1_Tnp"/>
    <property type="match status" value="1"/>
</dbReference>
<dbReference type="Gene3D" id="3.30.70.1290">
    <property type="entry name" value="Transposase IS200-like"/>
    <property type="match status" value="1"/>
</dbReference>
<dbReference type="PANTHER" id="PTHR36966">
    <property type="entry name" value="REP-ASSOCIATED TYROSINE TRANSPOSASE"/>
    <property type="match status" value="1"/>
</dbReference>
<dbReference type="PANTHER" id="PTHR36966:SF1">
    <property type="entry name" value="REP-ASSOCIATED TYROSINE TRANSPOSASE"/>
    <property type="match status" value="1"/>
</dbReference>
<dbReference type="NCBIfam" id="NF047646">
    <property type="entry name" value="REP_Tyr_transpos"/>
    <property type="match status" value="1"/>
</dbReference>
<sequence>MYYRRALIPGATYFFTLTLENRNSDQLTRHHEALKFAFKHVQRNHPFQIDAIVVLPEHCHLIMTLPVDDADYSRRLSLIKGTFSRQLKTHEPISLSRQKKRERGIWQRRFWEHMIRNLIDYENHVNYIHYNPVKHGYVSKPSDWQYSSIHRFINKGILTPNWGSGVEVEMGKYGE</sequence>
<comment type="caution">
    <text evidence="2">The sequence shown here is derived from an EMBL/GenBank/DDBJ whole genome shotgun (WGS) entry which is preliminary data.</text>
</comment>
<accession>A0ABV8CEJ1</accession>
<gene>
    <name evidence="2" type="ORF">ACFORL_06575</name>
</gene>
<dbReference type="Proteomes" id="UP001595758">
    <property type="component" value="Unassembled WGS sequence"/>
</dbReference>
<dbReference type="InterPro" id="IPR052715">
    <property type="entry name" value="RAYT_transposase"/>
</dbReference>
<name>A0ABV8CEJ1_9GAMM</name>
<proteinExistence type="predicted"/>
<dbReference type="InterPro" id="IPR002686">
    <property type="entry name" value="Transposase_17"/>
</dbReference>
<reference evidence="3" key="1">
    <citation type="journal article" date="2019" name="Int. J. Syst. Evol. Microbiol.">
        <title>The Global Catalogue of Microorganisms (GCM) 10K type strain sequencing project: providing services to taxonomists for standard genome sequencing and annotation.</title>
        <authorList>
            <consortium name="The Broad Institute Genomics Platform"/>
            <consortium name="The Broad Institute Genome Sequencing Center for Infectious Disease"/>
            <person name="Wu L."/>
            <person name="Ma J."/>
        </authorList>
    </citation>
    <scope>NUCLEOTIDE SEQUENCE [LARGE SCALE GENOMIC DNA]</scope>
    <source>
        <strain evidence="3">CCUG 59858</strain>
    </source>
</reference>
<evidence type="ECO:0000313" key="3">
    <source>
        <dbReference type="Proteomes" id="UP001595758"/>
    </source>
</evidence>